<dbReference type="SUPFAM" id="SSF53383">
    <property type="entry name" value="PLP-dependent transferases"/>
    <property type="match status" value="1"/>
</dbReference>
<dbReference type="GO" id="GO:0006545">
    <property type="term" value="P:glycine biosynthetic process"/>
    <property type="evidence" value="ECO:0007669"/>
    <property type="project" value="TreeGrafter"/>
</dbReference>
<dbReference type="InterPro" id="IPR015421">
    <property type="entry name" value="PyrdxlP-dep_Trfase_major"/>
</dbReference>
<dbReference type="InterPro" id="IPR001597">
    <property type="entry name" value="ArAA_b-elim_lyase/Thr_aldolase"/>
</dbReference>
<dbReference type="NCBIfam" id="NF007825">
    <property type="entry name" value="PRK10534.1"/>
    <property type="match status" value="1"/>
</dbReference>
<feature type="domain" description="Aromatic amino acid beta-eliminating lyase/threonine aldolase" evidence="7">
    <location>
        <begin position="5"/>
        <end position="286"/>
    </location>
</feature>
<dbReference type="InterPro" id="IPR023603">
    <property type="entry name" value="Low_specificity_L-TA-like"/>
</dbReference>
<gene>
    <name evidence="8" type="ORF">CUC53_02405</name>
</gene>
<evidence type="ECO:0000256" key="1">
    <source>
        <dbReference type="ARBA" id="ARBA00001933"/>
    </source>
</evidence>
<dbReference type="FunFam" id="3.90.1150.10:FF:000041">
    <property type="entry name" value="Low-specificity L-threonine aldolase"/>
    <property type="match status" value="1"/>
</dbReference>
<comment type="cofactor">
    <cofactor evidence="1">
        <name>pyridoxal 5'-phosphate</name>
        <dbReference type="ChEBI" id="CHEBI:597326"/>
    </cofactor>
</comment>
<dbReference type="PANTHER" id="PTHR48097">
    <property type="entry name" value="L-THREONINE ALDOLASE-RELATED"/>
    <property type="match status" value="1"/>
</dbReference>
<accession>A0A2H9U8K8</accession>
<dbReference type="CDD" id="cd06502">
    <property type="entry name" value="TA_like"/>
    <property type="match status" value="1"/>
</dbReference>
<dbReference type="PANTHER" id="PTHR48097:SF9">
    <property type="entry name" value="L-THREONINE ALDOLASE"/>
    <property type="match status" value="1"/>
</dbReference>
<comment type="caution">
    <text evidence="8">The sequence shown here is derived from an EMBL/GenBank/DDBJ whole genome shotgun (WGS) entry which is preliminary data.</text>
</comment>
<proteinExistence type="inferred from homology"/>
<sequence>MRYIDLRSDTVTQPTDAMRQAMLHAEVGDDVYGEDPSINALEAYGAQLLDKEAGLFVPSGTMANLLAMMSHCQRGDGAILGAAAHIYRYEAQGSAVLGSVALQPLAMQPDGTLAWSDIEAALAPNDAHFVQTRLICLENTHNGKVLPLSYLQQMGQFAAERGLALHLDGARLFNAAVASQTTAAVIAAPFNTVSVCLSKGLGAPVGSLLVGDVAVIARARRLRKMLGGGMRQAGSLAQAGLFALQQHVTRLADDHRRAKRLAEGLAVLPGISLDLAQVQSNMVFLRLSQAEPAPLLAFMKARGILFSGYGEMRLVTHLQINDDDIAEVIEAFTEYLGASSRSS</sequence>
<dbReference type="InterPro" id="IPR015424">
    <property type="entry name" value="PyrdxlP-dep_Trfase"/>
</dbReference>
<dbReference type="RefSeq" id="WP_100292688.1">
    <property type="nucleotide sequence ID" value="NZ_PGGC01000015.1"/>
</dbReference>
<evidence type="ECO:0000256" key="4">
    <source>
        <dbReference type="ARBA" id="ARBA00022898"/>
    </source>
</evidence>
<feature type="modified residue" description="N6-(pyridoxal phosphate)lysine" evidence="6">
    <location>
        <position position="199"/>
    </location>
</feature>
<comment type="similarity">
    <text evidence="2">Belongs to the threonine aldolase family.</text>
</comment>
<dbReference type="GO" id="GO:0006567">
    <property type="term" value="P:L-threonine catabolic process"/>
    <property type="evidence" value="ECO:0007669"/>
    <property type="project" value="TreeGrafter"/>
</dbReference>
<keyword evidence="4" id="KW-0663">Pyridoxal phosphate</keyword>
<evidence type="ECO:0000313" key="9">
    <source>
        <dbReference type="Proteomes" id="UP000235861"/>
    </source>
</evidence>
<keyword evidence="9" id="KW-1185">Reference proteome</keyword>
<comment type="subunit">
    <text evidence="3">Homotetramer.</text>
</comment>
<dbReference type="NCBIfam" id="NF041359">
    <property type="entry name" value="GntG_guanitoxin"/>
    <property type="match status" value="1"/>
</dbReference>
<dbReference type="Pfam" id="PF01212">
    <property type="entry name" value="Beta_elim_lyase"/>
    <property type="match status" value="1"/>
</dbReference>
<keyword evidence="5" id="KW-0456">Lyase</keyword>
<evidence type="ECO:0000256" key="6">
    <source>
        <dbReference type="PIRSR" id="PIRSR017617-1"/>
    </source>
</evidence>
<dbReference type="EMBL" id="PGGC01000015">
    <property type="protein sequence ID" value="PJG60376.1"/>
    <property type="molecule type" value="Genomic_DNA"/>
</dbReference>
<dbReference type="Gene3D" id="3.40.640.10">
    <property type="entry name" value="Type I PLP-dependent aspartate aminotransferase-like (Major domain)"/>
    <property type="match status" value="1"/>
</dbReference>
<protein>
    <submittedName>
        <fullName evidence="8">Low-specificity L-threonine aldolase</fullName>
    </submittedName>
</protein>
<evidence type="ECO:0000256" key="3">
    <source>
        <dbReference type="ARBA" id="ARBA00011881"/>
    </source>
</evidence>
<reference evidence="8 9" key="1">
    <citation type="submission" date="2017-11" db="EMBL/GenBank/DDBJ databases">
        <title>Draft genome sequence of environmental isolate Aeromonas cavernicola sp. nov. MDC 2508.</title>
        <authorList>
            <person name="Colston S.M."/>
            <person name="Navarro A."/>
            <person name="Martinez-Murcia A.J."/>
            <person name="Graf J."/>
        </authorList>
    </citation>
    <scope>NUCLEOTIDE SEQUENCE [LARGE SCALE GENOMIC DNA]</scope>
    <source>
        <strain evidence="8 9">MDC 2508</strain>
    </source>
</reference>
<dbReference type="AlphaFoldDB" id="A0A2H9U8K8"/>
<dbReference type="Gene3D" id="3.90.1150.10">
    <property type="entry name" value="Aspartate Aminotransferase, domain 1"/>
    <property type="match status" value="1"/>
</dbReference>
<dbReference type="Proteomes" id="UP000235861">
    <property type="component" value="Unassembled WGS sequence"/>
</dbReference>
<evidence type="ECO:0000256" key="5">
    <source>
        <dbReference type="ARBA" id="ARBA00023239"/>
    </source>
</evidence>
<dbReference type="InterPro" id="IPR015422">
    <property type="entry name" value="PyrdxlP-dep_Trfase_small"/>
</dbReference>
<evidence type="ECO:0000313" key="8">
    <source>
        <dbReference type="EMBL" id="PJG60376.1"/>
    </source>
</evidence>
<dbReference type="PIRSF" id="PIRSF017617">
    <property type="entry name" value="Thr_aldolase"/>
    <property type="match status" value="1"/>
</dbReference>
<dbReference type="OrthoDB" id="9774495at2"/>
<evidence type="ECO:0000259" key="7">
    <source>
        <dbReference type="Pfam" id="PF01212"/>
    </source>
</evidence>
<dbReference type="GO" id="GO:0005829">
    <property type="term" value="C:cytosol"/>
    <property type="evidence" value="ECO:0007669"/>
    <property type="project" value="TreeGrafter"/>
</dbReference>
<dbReference type="GO" id="GO:0008732">
    <property type="term" value="F:L-allo-threonine aldolase activity"/>
    <property type="evidence" value="ECO:0007669"/>
    <property type="project" value="TreeGrafter"/>
</dbReference>
<organism evidence="8 9">
    <name type="scientific">Aeromonas cavernicola</name>
    <dbReference type="NCBI Taxonomy" id="1006623"/>
    <lineage>
        <taxon>Bacteria</taxon>
        <taxon>Pseudomonadati</taxon>
        <taxon>Pseudomonadota</taxon>
        <taxon>Gammaproteobacteria</taxon>
        <taxon>Aeromonadales</taxon>
        <taxon>Aeromonadaceae</taxon>
        <taxon>Aeromonas</taxon>
    </lineage>
</organism>
<evidence type="ECO:0000256" key="2">
    <source>
        <dbReference type="ARBA" id="ARBA00006966"/>
    </source>
</evidence>
<name>A0A2H9U8K8_9GAMM</name>
<dbReference type="FunFam" id="3.40.640.10:FF:000030">
    <property type="entry name" value="Low-specificity L-threonine aldolase"/>
    <property type="match status" value="1"/>
</dbReference>